<evidence type="ECO:0000313" key="3">
    <source>
        <dbReference type="Proteomes" id="UP001281656"/>
    </source>
</evidence>
<dbReference type="Proteomes" id="UP001281656">
    <property type="component" value="Unassembled WGS sequence"/>
</dbReference>
<dbReference type="InterPro" id="IPR003607">
    <property type="entry name" value="HD/PDEase_dom"/>
</dbReference>
<evidence type="ECO:0000313" key="2">
    <source>
        <dbReference type="EMBL" id="MDW8800530.1"/>
    </source>
</evidence>
<keyword evidence="3" id="KW-1185">Reference proteome</keyword>
<dbReference type="GO" id="GO:0016787">
    <property type="term" value="F:hydrolase activity"/>
    <property type="evidence" value="ECO:0007669"/>
    <property type="project" value="UniProtKB-KW"/>
</dbReference>
<dbReference type="PROSITE" id="PS51832">
    <property type="entry name" value="HD_GYP"/>
    <property type="match status" value="1"/>
</dbReference>
<dbReference type="PANTHER" id="PTHR43155:SF2">
    <property type="entry name" value="CYCLIC DI-GMP PHOSPHODIESTERASE PA4108"/>
    <property type="match status" value="1"/>
</dbReference>
<dbReference type="Pfam" id="PF13487">
    <property type="entry name" value="HD_5"/>
    <property type="match status" value="1"/>
</dbReference>
<reference evidence="2 3" key="1">
    <citation type="submission" date="2023-04" db="EMBL/GenBank/DDBJ databases">
        <title>Clostridium tannerae sp. nov., isolated from the fecal material of an alpaca.</title>
        <authorList>
            <person name="Miller S."/>
            <person name="Hendry M."/>
            <person name="King J."/>
            <person name="Sankaranarayanan K."/>
            <person name="Lawson P.A."/>
        </authorList>
    </citation>
    <scope>NUCLEOTIDE SEQUENCE [LARGE SCALE GENOMIC DNA]</scope>
    <source>
        <strain evidence="2 3">A1-XYC3</strain>
    </source>
</reference>
<dbReference type="EC" id="3.1.4.-" evidence="2"/>
<comment type="caution">
    <text evidence="2">The sequence shown here is derived from an EMBL/GenBank/DDBJ whole genome shotgun (WGS) entry which is preliminary data.</text>
</comment>
<proteinExistence type="predicted"/>
<keyword evidence="2" id="KW-0378">Hydrolase</keyword>
<dbReference type="Gene3D" id="1.10.3210.10">
    <property type="entry name" value="Hypothetical protein af1432"/>
    <property type="match status" value="1"/>
</dbReference>
<dbReference type="InterPro" id="IPR037522">
    <property type="entry name" value="HD_GYP_dom"/>
</dbReference>
<name>A0ABU4JQV8_9CLOT</name>
<evidence type="ECO:0000259" key="1">
    <source>
        <dbReference type="PROSITE" id="PS51832"/>
    </source>
</evidence>
<dbReference type="CDD" id="cd00077">
    <property type="entry name" value="HDc"/>
    <property type="match status" value="1"/>
</dbReference>
<feature type="domain" description="HD-GYP" evidence="1">
    <location>
        <begin position="110"/>
        <end position="306"/>
    </location>
</feature>
<dbReference type="NCBIfam" id="TIGR00277">
    <property type="entry name" value="HDIG"/>
    <property type="match status" value="1"/>
</dbReference>
<dbReference type="SUPFAM" id="SSF109604">
    <property type="entry name" value="HD-domain/PDEase-like"/>
    <property type="match status" value="1"/>
</dbReference>
<dbReference type="RefSeq" id="WP_318797022.1">
    <property type="nucleotide sequence ID" value="NZ_JARUJP010000004.1"/>
</dbReference>
<dbReference type="PANTHER" id="PTHR43155">
    <property type="entry name" value="CYCLIC DI-GMP PHOSPHODIESTERASE PA4108-RELATED"/>
    <property type="match status" value="1"/>
</dbReference>
<sequence length="347" mass="39550">MDYIYIPTSSCKSGDVIAFDVITNHGATLIIKNTTLNDYIIKKLIKFKIEGLWIYETKITGKLDEYDSRERLEVNYKGSIAALKKSLINMLKGEEVNLDIINSVSKTIYAEVQEDINIIKCLNSIKDADEYTYSHSINVAFYSMLICKWLGLSETEILRVIEAALLHDIGKIKIESTVLNKKGKLTPDEFEIIKKHTVYGYEILKPLKNISKDERLAVLMHHEKEDGSGYPFGAKGDKINRFAKIISIADVYDAITSDRVYKKRSTPFEAFQFFQISGIRYFDLIIMKEFLSHISALYIGFKVMLSSGDIGQIVYIPPFNITEPIVEVNSNYIDLSKNSDIKILSIF</sequence>
<organism evidence="2 3">
    <name type="scientific">Clostridium tanneri</name>
    <dbReference type="NCBI Taxonomy" id="3037988"/>
    <lineage>
        <taxon>Bacteria</taxon>
        <taxon>Bacillati</taxon>
        <taxon>Bacillota</taxon>
        <taxon>Clostridia</taxon>
        <taxon>Eubacteriales</taxon>
        <taxon>Clostridiaceae</taxon>
        <taxon>Clostridium</taxon>
    </lineage>
</organism>
<protein>
    <submittedName>
        <fullName evidence="2">HD-GYP domain-containing protein</fullName>
        <ecNumber evidence="2">3.1.4.-</ecNumber>
    </submittedName>
</protein>
<gene>
    <name evidence="2" type="ORF">P8V03_05100</name>
</gene>
<dbReference type="InterPro" id="IPR006675">
    <property type="entry name" value="HDIG_dom"/>
</dbReference>
<dbReference type="EMBL" id="JARUJP010000004">
    <property type="protein sequence ID" value="MDW8800530.1"/>
    <property type="molecule type" value="Genomic_DNA"/>
</dbReference>
<accession>A0ABU4JQV8</accession>
<dbReference type="SMART" id="SM00471">
    <property type="entry name" value="HDc"/>
    <property type="match status" value="1"/>
</dbReference>